<proteinExistence type="predicted"/>
<dbReference type="GO" id="GO:0043041">
    <property type="term" value="P:amino acid activation for nonribosomal peptide biosynthetic process"/>
    <property type="evidence" value="ECO:0007669"/>
    <property type="project" value="TreeGrafter"/>
</dbReference>
<dbReference type="Gene3D" id="2.30.38.10">
    <property type="entry name" value="Luciferase, Domain 3"/>
    <property type="match status" value="1"/>
</dbReference>
<dbReference type="PROSITE" id="PS00455">
    <property type="entry name" value="AMP_BINDING"/>
    <property type="match status" value="1"/>
</dbReference>
<dbReference type="AlphaFoldDB" id="A0A2U8I8N4"/>
<dbReference type="KEGG" id="fsm:CCS41_13910"/>
<dbReference type="OrthoDB" id="9757559at2"/>
<name>A0A2U8I8N4_9GAMM</name>
<dbReference type="Gene3D" id="3.40.50.980">
    <property type="match status" value="2"/>
</dbReference>
<dbReference type="InterPro" id="IPR001242">
    <property type="entry name" value="Condensation_dom"/>
</dbReference>
<dbReference type="SUPFAM" id="SSF52777">
    <property type="entry name" value="CoA-dependent acyltransferases"/>
    <property type="match status" value="1"/>
</dbReference>
<dbReference type="SMART" id="SM00823">
    <property type="entry name" value="PKS_PP"/>
    <property type="match status" value="1"/>
</dbReference>
<dbReference type="SUPFAM" id="SSF47336">
    <property type="entry name" value="ACP-like"/>
    <property type="match status" value="1"/>
</dbReference>
<reference evidence="5 6" key="1">
    <citation type="submission" date="2017-05" db="EMBL/GenBank/DDBJ databases">
        <title>Genome sequence of Candidatus Fukatsuia symbiotica and Candidatus Hamiltonella defensa from Acyrthosiphon pisum strain 5D.</title>
        <authorList>
            <person name="Patel V.A."/>
            <person name="Chevignon G."/>
            <person name="Russell J.A."/>
            <person name="Oliver K.M."/>
        </authorList>
    </citation>
    <scope>NUCLEOTIDE SEQUENCE [LARGE SCALE GENOMIC DNA]</scope>
    <source>
        <strain evidence="5 6">5D</strain>
        <plasmid evidence="6">p5d_fsymbiotica-1</plasmid>
    </source>
</reference>
<sequence>MALPLEQAPHTDAPRLGKIIRFAFDSVQTRCMKAFAEANSATLFMVLAASYAALLARYSGTRDVVIGTPIANRQRKELEGLIGCFLNTLALRIQPGAGMSGRELLAHVRERVLEAYEWQDAPFEAVVSSLHPERSRDTHALFQVMLILQNMPLGKLSLPELEVEPMQSEESVASFDLSLSFIEIEDTSGQACLQGMLEYDADKFLHASVERFAAQLKSLLEGIVVEPERAVDTLGLLAPGEREYLLETLNDTAHEVQRERCLHEMVAEQAARTPGKIAVRDLAGELSYAELEARANAVAWALHELGIGPEAIVGLCTERNLAMVVGLLGILKAGAAYLPLDPAYPRERLDFMMADARARVLVTQNTVREVVSFTGPTLLLEQLDRVQTCPASGVVPANLAYIIYTSGSTGTPKGVMTPHVAIVNYLSWSRTTYAPGEQGSIPMTPSYAFDGCMTPLFAPLLSGRCMQLLPRDDVLSQMRHVLERRENLTMIGCGPAHLEALRHVLEPDRLRGQVQTIVTGGEPVQASTLTFWRRHAPTTCLYNEYGPTETTVGCCAYEVIPTSPWSGPLPIGRPIWNVRLYVLDELLQPLPVGIPGDLYVAGSGLARGYLGQPTLTAQRFVPNPFSMGERLYHTGDRARWRTDGTLEYLGREDNQVKLRGFRIELGEVEDAMRQHPRVLDAVAMVREGSQGLRCLVGYVVGQGEGLERELSAFLRQRLPDFMVPSLYVPLPALPLSVNGKVDRRALSLPDWRLQVDTAASSAGGRALSTTEQRLAAIWNEVLGHPVHDPQVDFFDTGGDSLTAVKLIFLIEREFTRTLPLSSLFNKRTLAAQAVAVLESGSAATNSAGALVPINIRKTAPSVVFVHDISGQILSYRPLAEALVEASVYGLQSLPPSQGGANSIAGMAAAYAEAILIRVPGPLVLVGHSFGAQMAAELARVLITCGRPPALLAVLDGLAEVDPTDLAIMPRDDIELLDYMVRTLELSLERRIDLDAAQLRVLPESKRADWIATKVSEAGVVPKGTPPKQVMQLFAIYKNNLESLRTYRPGRLACPVTVWRTAALAERGDLGWGAYANGKVSLLDAAGEHVSMLKPPHVKTLALSLAEAIAVTGERS</sequence>
<dbReference type="Pfam" id="PF00550">
    <property type="entry name" value="PP-binding"/>
    <property type="match status" value="1"/>
</dbReference>
<accession>A0A2U8I8N4</accession>
<dbReference type="PANTHER" id="PTHR45527">
    <property type="entry name" value="NONRIBOSOMAL PEPTIDE SYNTHETASE"/>
    <property type="match status" value="1"/>
</dbReference>
<keyword evidence="5" id="KW-0614">Plasmid</keyword>
<dbReference type="GO" id="GO:0031177">
    <property type="term" value="F:phosphopantetheine binding"/>
    <property type="evidence" value="ECO:0007669"/>
    <property type="project" value="InterPro"/>
</dbReference>
<dbReference type="FunFam" id="3.40.50.12780:FF:000012">
    <property type="entry name" value="Non-ribosomal peptide synthetase"/>
    <property type="match status" value="1"/>
</dbReference>
<dbReference type="Gene3D" id="1.10.1200.10">
    <property type="entry name" value="ACP-like"/>
    <property type="match status" value="1"/>
</dbReference>
<dbReference type="Pfam" id="PF00668">
    <property type="entry name" value="Condensation"/>
    <property type="match status" value="1"/>
</dbReference>
<dbReference type="PROSITE" id="PS00012">
    <property type="entry name" value="PHOSPHOPANTETHEINE"/>
    <property type="match status" value="1"/>
</dbReference>
<dbReference type="InterPro" id="IPR006162">
    <property type="entry name" value="Ppantetheine_attach_site"/>
</dbReference>
<dbReference type="PROSITE" id="PS50075">
    <property type="entry name" value="CARRIER"/>
    <property type="match status" value="1"/>
</dbReference>
<gene>
    <name evidence="5" type="ORF">CCS41_13910</name>
</gene>
<dbReference type="InterPro" id="IPR045851">
    <property type="entry name" value="AMP-bd_C_sf"/>
</dbReference>
<evidence type="ECO:0000256" key="3">
    <source>
        <dbReference type="ARBA" id="ARBA00022553"/>
    </source>
</evidence>
<dbReference type="InterPro" id="IPR020806">
    <property type="entry name" value="PKS_PP-bd"/>
</dbReference>
<dbReference type="GO" id="GO:0009239">
    <property type="term" value="P:enterobactin biosynthetic process"/>
    <property type="evidence" value="ECO:0007669"/>
    <property type="project" value="TreeGrafter"/>
</dbReference>
<dbReference type="FunFam" id="2.30.38.10:FF:000001">
    <property type="entry name" value="Non-ribosomal peptide synthetase PvdI"/>
    <property type="match status" value="1"/>
</dbReference>
<dbReference type="InterPro" id="IPR009081">
    <property type="entry name" value="PP-bd_ACP"/>
</dbReference>
<evidence type="ECO:0000313" key="6">
    <source>
        <dbReference type="Proteomes" id="UP000261875"/>
    </source>
</evidence>
<organism evidence="5 6">
    <name type="scientific">Candidatus Fukatsuia symbiotica</name>
    <dbReference type="NCBI Taxonomy" id="1878942"/>
    <lineage>
        <taxon>Bacteria</taxon>
        <taxon>Pseudomonadati</taxon>
        <taxon>Pseudomonadota</taxon>
        <taxon>Gammaproteobacteria</taxon>
        <taxon>Enterobacterales</taxon>
        <taxon>Yersiniaceae</taxon>
        <taxon>Candidatus Fukatsuia</taxon>
    </lineage>
</organism>
<keyword evidence="3" id="KW-0597">Phosphoprotein</keyword>
<keyword evidence="6" id="KW-1185">Reference proteome</keyword>
<keyword evidence="2" id="KW-0596">Phosphopantetheine</keyword>
<dbReference type="FunFam" id="3.40.50.980:FF:000001">
    <property type="entry name" value="Non-ribosomal peptide synthetase"/>
    <property type="match status" value="1"/>
</dbReference>
<dbReference type="Gene3D" id="3.40.50.1820">
    <property type="entry name" value="alpha/beta hydrolase"/>
    <property type="match status" value="1"/>
</dbReference>
<dbReference type="Gene3D" id="3.30.300.30">
    <property type="match status" value="1"/>
</dbReference>
<dbReference type="PANTHER" id="PTHR45527:SF1">
    <property type="entry name" value="FATTY ACID SYNTHASE"/>
    <property type="match status" value="1"/>
</dbReference>
<dbReference type="CDD" id="cd05930">
    <property type="entry name" value="A_NRPS"/>
    <property type="match status" value="1"/>
</dbReference>
<dbReference type="GO" id="GO:0047527">
    <property type="term" value="F:2,3-dihydroxybenzoate-serine ligase activity"/>
    <property type="evidence" value="ECO:0007669"/>
    <property type="project" value="TreeGrafter"/>
</dbReference>
<dbReference type="NCBIfam" id="TIGR01733">
    <property type="entry name" value="AA-adenyl-dom"/>
    <property type="match status" value="1"/>
</dbReference>
<dbReference type="InterPro" id="IPR001031">
    <property type="entry name" value="Thioesterase"/>
</dbReference>
<dbReference type="Pfam" id="PF00975">
    <property type="entry name" value="Thioesterase"/>
    <property type="match status" value="1"/>
</dbReference>
<evidence type="ECO:0000256" key="2">
    <source>
        <dbReference type="ARBA" id="ARBA00022450"/>
    </source>
</evidence>
<dbReference type="Gene3D" id="3.30.559.30">
    <property type="entry name" value="Nonribosomal peptide synthetase, condensation domain"/>
    <property type="match status" value="1"/>
</dbReference>
<dbReference type="InterPro" id="IPR010071">
    <property type="entry name" value="AA_adenyl_dom"/>
</dbReference>
<dbReference type="Proteomes" id="UP000261875">
    <property type="component" value="Plasmid p5D_Fsymbiotica-1"/>
</dbReference>
<protein>
    <recommendedName>
        <fullName evidence="4">Carrier domain-containing protein</fullName>
    </recommendedName>
</protein>
<dbReference type="InterPro" id="IPR036736">
    <property type="entry name" value="ACP-like_sf"/>
</dbReference>
<evidence type="ECO:0000259" key="4">
    <source>
        <dbReference type="PROSITE" id="PS50075"/>
    </source>
</evidence>
<dbReference type="SUPFAM" id="SSF56801">
    <property type="entry name" value="Acetyl-CoA synthetase-like"/>
    <property type="match status" value="1"/>
</dbReference>
<dbReference type="SUPFAM" id="SSF53474">
    <property type="entry name" value="alpha/beta-Hydrolases"/>
    <property type="match status" value="1"/>
</dbReference>
<evidence type="ECO:0000313" key="5">
    <source>
        <dbReference type="EMBL" id="AWK15521.1"/>
    </source>
</evidence>
<dbReference type="InterPro" id="IPR000873">
    <property type="entry name" value="AMP-dep_synth/lig_dom"/>
</dbReference>
<comment type="cofactor">
    <cofactor evidence="1">
        <name>pantetheine 4'-phosphate</name>
        <dbReference type="ChEBI" id="CHEBI:47942"/>
    </cofactor>
</comment>
<geneLocation type="plasmid" evidence="6">
    <name>p5d_fsymbiotica-1</name>
</geneLocation>
<dbReference type="GO" id="GO:0005829">
    <property type="term" value="C:cytosol"/>
    <property type="evidence" value="ECO:0007669"/>
    <property type="project" value="TreeGrafter"/>
</dbReference>
<dbReference type="Pfam" id="PF00501">
    <property type="entry name" value="AMP-binding"/>
    <property type="match status" value="1"/>
</dbReference>
<evidence type="ECO:0000256" key="1">
    <source>
        <dbReference type="ARBA" id="ARBA00001957"/>
    </source>
</evidence>
<dbReference type="InterPro" id="IPR025110">
    <property type="entry name" value="AMP-bd_C"/>
</dbReference>
<dbReference type="InterPro" id="IPR020845">
    <property type="entry name" value="AMP-binding_CS"/>
</dbReference>
<dbReference type="InterPro" id="IPR029058">
    <property type="entry name" value="AB_hydrolase_fold"/>
</dbReference>
<feature type="domain" description="Carrier" evidence="4">
    <location>
        <begin position="765"/>
        <end position="840"/>
    </location>
</feature>
<dbReference type="GO" id="GO:0009366">
    <property type="term" value="C:enterobactin synthetase complex"/>
    <property type="evidence" value="ECO:0007669"/>
    <property type="project" value="TreeGrafter"/>
</dbReference>
<dbReference type="EMBL" id="CP021660">
    <property type="protein sequence ID" value="AWK15521.1"/>
    <property type="molecule type" value="Genomic_DNA"/>
</dbReference>
<dbReference type="Pfam" id="PF13193">
    <property type="entry name" value="AMP-binding_C"/>
    <property type="match status" value="1"/>
</dbReference>